<reference evidence="4 5" key="1">
    <citation type="submission" date="2023-08" db="EMBL/GenBank/DDBJ databases">
        <title>Black Yeasts Isolated from many extreme environments.</title>
        <authorList>
            <person name="Coleine C."/>
            <person name="Stajich J.E."/>
            <person name="Selbmann L."/>
        </authorList>
    </citation>
    <scope>NUCLEOTIDE SEQUENCE [LARGE SCALE GENOMIC DNA]</scope>
    <source>
        <strain evidence="4 5">CCFEE 5935</strain>
    </source>
</reference>
<keyword evidence="5" id="KW-1185">Reference proteome</keyword>
<feature type="signal peptide" evidence="3">
    <location>
        <begin position="1"/>
        <end position="25"/>
    </location>
</feature>
<gene>
    <name evidence="4" type="ORF">LTR77_010458</name>
</gene>
<organism evidence="4 5">
    <name type="scientific">Saxophila tyrrhenica</name>
    <dbReference type="NCBI Taxonomy" id="1690608"/>
    <lineage>
        <taxon>Eukaryota</taxon>
        <taxon>Fungi</taxon>
        <taxon>Dikarya</taxon>
        <taxon>Ascomycota</taxon>
        <taxon>Pezizomycotina</taxon>
        <taxon>Dothideomycetes</taxon>
        <taxon>Dothideomycetidae</taxon>
        <taxon>Mycosphaerellales</taxon>
        <taxon>Extremaceae</taxon>
        <taxon>Saxophila</taxon>
    </lineage>
</organism>
<feature type="compositionally biased region" description="Basic and acidic residues" evidence="1">
    <location>
        <begin position="592"/>
        <end position="606"/>
    </location>
</feature>
<dbReference type="PANTHER" id="PTHR35340:SF8">
    <property type="entry name" value="ASST-DOMAIN-CONTAINING PROTEIN"/>
    <property type="match status" value="1"/>
</dbReference>
<protein>
    <recommendedName>
        <fullName evidence="6">ASST-domain-containing protein</fullName>
    </recommendedName>
</protein>
<sequence>MRTTTFHNLLLLPAVLRPGIFLASATPKNGPKVHDDDNGLFSFRSRPDLRAPKWEVEVYDQAALAPGYWFFGPYETLNMDDSLGNGWIGPHIYAQDGSLVWSGAALFDNGNIEDFRLSNVDGVEMMTLMDQRHSKGVFMDKHFQVKDRKMANGPSGGGFNSHEFHFVENGTRALVVYGEGRSFSKEEAKKALGFGETCKVACDGIHEREVKGWKSTWEWNSCDHIGLEQSSYKVDYLNNQCSGKWDYIHANSIDKTPEGDYLYSGRHTNSIYKISHANGTVLWRLGGTSGSNFTHRDDFTFSRQHDVRYRGANATHTFISFLDNAKGLDANEPTHPFSRGLLIALDEKNMQAEIAAHYDHPDGEGGLAFRRGNYQPLDNGNVFMCWSERALQSEHTKEGKMLMQARLRVDWLGTYRAYKFEFEGTPADPPDAVGEVVEEDGRVKTNVFVSWNGATEVNSYKLFRTRASGHPLMLVDSQTKQGFETTLSYEGYAKYAVVKALHANGTVLGQTKLIRIAGLNETIPEEDPQPPVSMEDPYWYSDIGFFLGAGALFAICAAAVVLITRRLRRGAGGPRRSLLDLLSRGRYQRLGEGDRELQDREGKESLMGRTRRRGSDDDVFAERFSLGEESEGEGRGSDVEVEGGEEFRRR</sequence>
<dbReference type="EMBL" id="JAVRRT010000023">
    <property type="protein sequence ID" value="KAK5163784.1"/>
    <property type="molecule type" value="Genomic_DNA"/>
</dbReference>
<feature type="chain" id="PRO_5043575226" description="ASST-domain-containing protein" evidence="3">
    <location>
        <begin position="26"/>
        <end position="650"/>
    </location>
</feature>
<dbReference type="Pfam" id="PF14269">
    <property type="entry name" value="Arylsulfotran_2"/>
    <property type="match status" value="1"/>
</dbReference>
<keyword evidence="2" id="KW-0812">Transmembrane</keyword>
<feature type="region of interest" description="Disordered" evidence="1">
    <location>
        <begin position="592"/>
        <end position="650"/>
    </location>
</feature>
<name>A0AAV9NZF3_9PEZI</name>
<evidence type="ECO:0000256" key="3">
    <source>
        <dbReference type="SAM" id="SignalP"/>
    </source>
</evidence>
<proteinExistence type="predicted"/>
<evidence type="ECO:0000313" key="4">
    <source>
        <dbReference type="EMBL" id="KAK5163784.1"/>
    </source>
</evidence>
<comment type="caution">
    <text evidence="4">The sequence shown here is derived from an EMBL/GenBank/DDBJ whole genome shotgun (WGS) entry which is preliminary data.</text>
</comment>
<dbReference type="AlphaFoldDB" id="A0AAV9NZF3"/>
<keyword evidence="2" id="KW-0472">Membrane</keyword>
<evidence type="ECO:0008006" key="6">
    <source>
        <dbReference type="Google" id="ProtNLM"/>
    </source>
</evidence>
<dbReference type="GeneID" id="89931785"/>
<keyword evidence="3" id="KW-0732">Signal</keyword>
<evidence type="ECO:0000313" key="5">
    <source>
        <dbReference type="Proteomes" id="UP001337655"/>
    </source>
</evidence>
<feature type="transmembrane region" description="Helical" evidence="2">
    <location>
        <begin position="538"/>
        <end position="563"/>
    </location>
</feature>
<evidence type="ECO:0000256" key="1">
    <source>
        <dbReference type="SAM" id="MobiDB-lite"/>
    </source>
</evidence>
<dbReference type="InterPro" id="IPR053143">
    <property type="entry name" value="Arylsulfate_ST"/>
</dbReference>
<evidence type="ECO:0000256" key="2">
    <source>
        <dbReference type="SAM" id="Phobius"/>
    </source>
</evidence>
<keyword evidence="2" id="KW-1133">Transmembrane helix</keyword>
<dbReference type="InterPro" id="IPR039535">
    <property type="entry name" value="ASST-like"/>
</dbReference>
<dbReference type="InterPro" id="IPR011047">
    <property type="entry name" value="Quinoprotein_ADH-like_sf"/>
</dbReference>
<accession>A0AAV9NZF3</accession>
<dbReference type="SUPFAM" id="SSF50998">
    <property type="entry name" value="Quinoprotein alcohol dehydrogenase-like"/>
    <property type="match status" value="1"/>
</dbReference>
<dbReference type="Proteomes" id="UP001337655">
    <property type="component" value="Unassembled WGS sequence"/>
</dbReference>
<dbReference type="PANTHER" id="PTHR35340">
    <property type="entry name" value="PQQ ENZYME REPEAT PROTEIN-RELATED"/>
    <property type="match status" value="1"/>
</dbReference>
<dbReference type="RefSeq" id="XP_064654186.1">
    <property type="nucleotide sequence ID" value="XM_064807677.1"/>
</dbReference>